<evidence type="ECO:0000313" key="1">
    <source>
        <dbReference type="EMBL" id="UEP19482.1"/>
    </source>
</evidence>
<name>A0AAE8YDP7_9CAUD</name>
<proteinExistence type="predicted"/>
<evidence type="ECO:0000313" key="2">
    <source>
        <dbReference type="Proteomes" id="UP000828387"/>
    </source>
</evidence>
<keyword evidence="2" id="KW-1185">Reference proteome</keyword>
<dbReference type="Proteomes" id="UP000828387">
    <property type="component" value="Segment"/>
</dbReference>
<sequence>MINGWPLANYLYRLKYHALNGNCELTRIYSVK</sequence>
<protein>
    <submittedName>
        <fullName evidence="1">Uncharacterized protein</fullName>
    </submittedName>
</protein>
<accession>A0AAE8YDP7</accession>
<reference evidence="1 2" key="1">
    <citation type="submission" date="2021-07" db="EMBL/GenBank/DDBJ databases">
        <authorList>
            <person name="Bleriot I."/>
            <person name="Blasco L."/>
            <person name="Pacios O."/>
            <person name="Fernandez-Garcia L."/>
            <person name="Ambroa A."/>
            <person name="Lopez M."/>
            <person name="Ortiz-Cartagena C."/>
            <person name="Fernandez-Cuenca F."/>
            <person name="Oteo J."/>
            <person name="Pascual A."/>
            <person name="Martinez-Martinez L."/>
            <person name="Domingo-Calap P."/>
            <person name="Wood T.K."/>
            <person name="Tomas M."/>
        </authorList>
    </citation>
    <scope>NUCLEOTIDE SEQUENCE [LARGE SCALE GENOMIC DNA]</scope>
</reference>
<organism evidence="1 2">
    <name type="scientific">Klebsiella phage vB_KpnS-VAC51</name>
    <dbReference type="NCBI Taxonomy" id="2866698"/>
    <lineage>
        <taxon>Viruses</taxon>
        <taxon>Duplodnaviria</taxon>
        <taxon>Heunggongvirae</taxon>
        <taxon>Uroviricota</taxon>
        <taxon>Caudoviricetes</taxon>
        <taxon>Demerecviridae</taxon>
        <taxon>Sugarlandvirus</taxon>
        <taxon>Sugarlandvirus VAC51</taxon>
    </lineage>
</organism>
<dbReference type="EMBL" id="MZ571830">
    <property type="protein sequence ID" value="UEP19482.1"/>
    <property type="molecule type" value="Genomic_DNA"/>
</dbReference>